<evidence type="ECO:0000313" key="3">
    <source>
        <dbReference type="Proteomes" id="UP000287361"/>
    </source>
</evidence>
<evidence type="ECO:0000256" key="1">
    <source>
        <dbReference type="SAM" id="MobiDB-lite"/>
    </source>
</evidence>
<dbReference type="EMBL" id="BHVZ01000001">
    <property type="protein sequence ID" value="GCB29291.1"/>
    <property type="molecule type" value="Genomic_DNA"/>
</dbReference>
<feature type="region of interest" description="Disordered" evidence="1">
    <location>
        <begin position="1"/>
        <end position="31"/>
    </location>
</feature>
<comment type="caution">
    <text evidence="2">The sequence shown here is derived from an EMBL/GenBank/DDBJ whole genome shotgun (WGS) entry which is preliminary data.</text>
</comment>
<organism evidence="2 3">
    <name type="scientific">Anaerotignum faecicola</name>
    <dbReference type="NCBI Taxonomy" id="2358141"/>
    <lineage>
        <taxon>Bacteria</taxon>
        <taxon>Bacillati</taxon>
        <taxon>Bacillota</taxon>
        <taxon>Clostridia</taxon>
        <taxon>Lachnospirales</taxon>
        <taxon>Anaerotignaceae</taxon>
        <taxon>Anaerotignum</taxon>
    </lineage>
</organism>
<dbReference type="Proteomes" id="UP000287361">
    <property type="component" value="Unassembled WGS sequence"/>
</dbReference>
<protein>
    <submittedName>
        <fullName evidence="2">Uncharacterized protein</fullName>
    </submittedName>
</protein>
<gene>
    <name evidence="2" type="ORF">KGMB03357_09520</name>
</gene>
<reference evidence="2 3" key="1">
    <citation type="submission" date="2018-10" db="EMBL/GenBank/DDBJ databases">
        <title>Draft Genome Sequence of Anaerotignum sp. KCTC 15736.</title>
        <authorList>
            <person name="Choi S.H."/>
            <person name="Kim J.S."/>
            <person name="Kang S.W."/>
            <person name="Lee J.S."/>
            <person name="Park S.H."/>
        </authorList>
    </citation>
    <scope>NUCLEOTIDE SEQUENCE [LARGE SCALE GENOMIC DNA]</scope>
    <source>
        <strain evidence="2 3">KCTC 15736</strain>
    </source>
</reference>
<keyword evidence="3" id="KW-1185">Reference proteome</keyword>
<dbReference type="AlphaFoldDB" id="A0A401LCJ1"/>
<accession>A0A401LCJ1</accession>
<sequence length="83" mass="8885">MSAWRRKKEGAGHGKGNDMTAMEGGKTNEKTKKTDLHGTALHLLPVFYGFCAGIGGRNGAGGGNDYPVKYKGSRYCGKRTGYD</sequence>
<evidence type="ECO:0000313" key="2">
    <source>
        <dbReference type="EMBL" id="GCB29291.1"/>
    </source>
</evidence>
<name>A0A401LCJ1_9FIRM</name>
<proteinExistence type="predicted"/>